<dbReference type="EMBL" id="BAAAQM010000003">
    <property type="protein sequence ID" value="GAA1955914.1"/>
    <property type="molecule type" value="Genomic_DNA"/>
</dbReference>
<evidence type="ECO:0000313" key="3">
    <source>
        <dbReference type="Proteomes" id="UP001499854"/>
    </source>
</evidence>
<gene>
    <name evidence="2" type="ORF">GCM10009838_09590</name>
</gene>
<sequence>MTTSSATKSTVDEVPEIEIVPELVEEDLDGGLGSADLVDGAEGTEAAERPGSVIAAGAAAVAAAGVGLVSLTGSWLGDVLAQRQTLIGQIASSNGTADVLIKRRYTDPWHRTAFVSMGFAVAAIVIAAATLFLGRFAARAQAPVWVRAVAWGALALGAVGLGVSAAMYFDVFAGAITVPAGS</sequence>
<evidence type="ECO:0008006" key="4">
    <source>
        <dbReference type="Google" id="ProtNLM"/>
    </source>
</evidence>
<accession>A0ABN2QPS8</accession>
<feature type="transmembrane region" description="Helical" evidence="1">
    <location>
        <begin position="53"/>
        <end position="76"/>
    </location>
</feature>
<organism evidence="2 3">
    <name type="scientific">Catenulispora subtropica</name>
    <dbReference type="NCBI Taxonomy" id="450798"/>
    <lineage>
        <taxon>Bacteria</taxon>
        <taxon>Bacillati</taxon>
        <taxon>Actinomycetota</taxon>
        <taxon>Actinomycetes</taxon>
        <taxon>Catenulisporales</taxon>
        <taxon>Catenulisporaceae</taxon>
        <taxon>Catenulispora</taxon>
    </lineage>
</organism>
<keyword evidence="1" id="KW-0812">Transmembrane</keyword>
<dbReference type="Proteomes" id="UP001499854">
    <property type="component" value="Unassembled WGS sequence"/>
</dbReference>
<proteinExistence type="predicted"/>
<name>A0ABN2QPS8_9ACTN</name>
<feature type="transmembrane region" description="Helical" evidence="1">
    <location>
        <begin position="145"/>
        <end position="169"/>
    </location>
</feature>
<reference evidence="2 3" key="1">
    <citation type="journal article" date="2019" name="Int. J. Syst. Evol. Microbiol.">
        <title>The Global Catalogue of Microorganisms (GCM) 10K type strain sequencing project: providing services to taxonomists for standard genome sequencing and annotation.</title>
        <authorList>
            <consortium name="The Broad Institute Genomics Platform"/>
            <consortium name="The Broad Institute Genome Sequencing Center for Infectious Disease"/>
            <person name="Wu L."/>
            <person name="Ma J."/>
        </authorList>
    </citation>
    <scope>NUCLEOTIDE SEQUENCE [LARGE SCALE GENOMIC DNA]</scope>
    <source>
        <strain evidence="2 3">JCM 16013</strain>
    </source>
</reference>
<protein>
    <recommendedName>
        <fullName evidence="4">Integral membrane protein</fullName>
    </recommendedName>
</protein>
<comment type="caution">
    <text evidence="2">The sequence shown here is derived from an EMBL/GenBank/DDBJ whole genome shotgun (WGS) entry which is preliminary data.</text>
</comment>
<dbReference type="RefSeq" id="WP_344655674.1">
    <property type="nucleotide sequence ID" value="NZ_BAAAQM010000003.1"/>
</dbReference>
<evidence type="ECO:0000313" key="2">
    <source>
        <dbReference type="EMBL" id="GAA1955914.1"/>
    </source>
</evidence>
<evidence type="ECO:0000256" key="1">
    <source>
        <dbReference type="SAM" id="Phobius"/>
    </source>
</evidence>
<keyword evidence="3" id="KW-1185">Reference proteome</keyword>
<keyword evidence="1" id="KW-1133">Transmembrane helix</keyword>
<keyword evidence="1" id="KW-0472">Membrane</keyword>
<feature type="transmembrane region" description="Helical" evidence="1">
    <location>
        <begin position="113"/>
        <end position="133"/>
    </location>
</feature>